<proteinExistence type="inferred from homology"/>
<evidence type="ECO:0000256" key="8">
    <source>
        <dbReference type="ARBA" id="ARBA00023136"/>
    </source>
</evidence>
<evidence type="ECO:0000313" key="11">
    <source>
        <dbReference type="EMBL" id="PTL59264.1"/>
    </source>
</evidence>
<reference evidence="11 12" key="1">
    <citation type="submission" date="2018-03" db="EMBL/GenBank/DDBJ databases">
        <title>Aquarubrobacter algicola gen. nov., sp. nov., a novel actinobacterium isolated from shallow eutrophic lake during the end of cyanobacterial harmful algal blooms.</title>
        <authorList>
            <person name="Chun S.J."/>
        </authorList>
    </citation>
    <scope>NUCLEOTIDE SEQUENCE [LARGE SCALE GENOMIC DNA]</scope>
    <source>
        <strain evidence="11 12">Seoho-28</strain>
    </source>
</reference>
<dbReference type="PANTHER" id="PTHR42982:SF1">
    <property type="entry name" value="SEC-INDEPENDENT PROTEIN TRANSLOCASE PROTEIN TATA"/>
    <property type="match status" value="1"/>
</dbReference>
<comment type="similarity">
    <text evidence="9">Belongs to the TatA/E family.</text>
</comment>
<gene>
    <name evidence="9" type="primary">tatA</name>
    <name evidence="11" type="ORF">C7Y72_06160</name>
</gene>
<dbReference type="Gene3D" id="1.20.5.3310">
    <property type="match status" value="1"/>
</dbReference>
<feature type="transmembrane region" description="Helical" evidence="9">
    <location>
        <begin position="6"/>
        <end position="22"/>
    </location>
</feature>
<dbReference type="PANTHER" id="PTHR42982">
    <property type="entry name" value="SEC-INDEPENDENT PROTEIN TRANSLOCASE PROTEIN TATA"/>
    <property type="match status" value="1"/>
</dbReference>
<dbReference type="EMBL" id="PYYB01000001">
    <property type="protein sequence ID" value="PTL59264.1"/>
    <property type="molecule type" value="Genomic_DNA"/>
</dbReference>
<protein>
    <recommendedName>
        <fullName evidence="9">Sec-independent protein translocase protein TatA</fullName>
    </recommendedName>
</protein>
<feature type="compositionally biased region" description="Basic and acidic residues" evidence="10">
    <location>
        <begin position="67"/>
        <end position="77"/>
    </location>
</feature>
<organism evidence="11 12">
    <name type="scientific">Paraconexibacter algicola</name>
    <dbReference type="NCBI Taxonomy" id="2133960"/>
    <lineage>
        <taxon>Bacteria</taxon>
        <taxon>Bacillati</taxon>
        <taxon>Actinomycetota</taxon>
        <taxon>Thermoleophilia</taxon>
        <taxon>Solirubrobacterales</taxon>
        <taxon>Paraconexibacteraceae</taxon>
        <taxon>Paraconexibacter</taxon>
    </lineage>
</organism>
<accession>A0A2T4UJ47</accession>
<evidence type="ECO:0000256" key="10">
    <source>
        <dbReference type="SAM" id="MobiDB-lite"/>
    </source>
</evidence>
<dbReference type="NCBIfam" id="NF011430">
    <property type="entry name" value="PRK14861.1"/>
    <property type="match status" value="1"/>
</dbReference>
<evidence type="ECO:0000256" key="6">
    <source>
        <dbReference type="ARBA" id="ARBA00022989"/>
    </source>
</evidence>
<evidence type="ECO:0000313" key="12">
    <source>
        <dbReference type="Proteomes" id="UP000240739"/>
    </source>
</evidence>
<dbReference type="PRINTS" id="PR01506">
    <property type="entry name" value="TATBPROTEIN"/>
</dbReference>
<dbReference type="InterPro" id="IPR006312">
    <property type="entry name" value="TatA/E"/>
</dbReference>
<keyword evidence="6 9" id="KW-1133">Transmembrane helix</keyword>
<evidence type="ECO:0000256" key="5">
    <source>
        <dbReference type="ARBA" id="ARBA00022927"/>
    </source>
</evidence>
<keyword evidence="2 9" id="KW-0813">Transport</keyword>
<dbReference type="Proteomes" id="UP000240739">
    <property type="component" value="Unassembled WGS sequence"/>
</dbReference>
<dbReference type="GO" id="GO:0033281">
    <property type="term" value="C:TAT protein transport complex"/>
    <property type="evidence" value="ECO:0007669"/>
    <property type="project" value="UniProtKB-UniRule"/>
</dbReference>
<comment type="subcellular location">
    <subcellularLocation>
        <location evidence="1 9">Cell membrane</location>
        <topology evidence="1 9">Single-pass membrane protein</topology>
    </subcellularLocation>
</comment>
<dbReference type="RefSeq" id="WP_107567729.1">
    <property type="nucleotide sequence ID" value="NZ_PYYB01000001.1"/>
</dbReference>
<sequence length="77" mass="8067">MPNIGPLELAIVLVIVLVIFGPKKLPGLGRSLGTGMREFKDSITGDSKSDDRDRAELTAAEATPAESAREDAKVSGS</sequence>
<evidence type="ECO:0000256" key="7">
    <source>
        <dbReference type="ARBA" id="ARBA00023010"/>
    </source>
</evidence>
<keyword evidence="12" id="KW-1185">Reference proteome</keyword>
<comment type="caution">
    <text evidence="11">The sequence shown here is derived from an EMBL/GenBank/DDBJ whole genome shotgun (WGS) entry which is preliminary data.</text>
</comment>
<name>A0A2T4UJ47_9ACTN</name>
<keyword evidence="7 9" id="KW-0811">Translocation</keyword>
<keyword evidence="3 9" id="KW-1003">Cell membrane</keyword>
<evidence type="ECO:0000256" key="3">
    <source>
        <dbReference type="ARBA" id="ARBA00022475"/>
    </source>
</evidence>
<dbReference type="HAMAP" id="MF_00236">
    <property type="entry name" value="TatA_E"/>
    <property type="match status" value="1"/>
</dbReference>
<dbReference type="Pfam" id="PF02416">
    <property type="entry name" value="TatA_B_E"/>
    <property type="match status" value="1"/>
</dbReference>
<feature type="region of interest" description="Disordered" evidence="10">
    <location>
        <begin position="31"/>
        <end position="77"/>
    </location>
</feature>
<keyword evidence="5 9" id="KW-0653">Protein transport</keyword>
<feature type="compositionally biased region" description="Low complexity" evidence="10">
    <location>
        <begin position="57"/>
        <end position="66"/>
    </location>
</feature>
<evidence type="ECO:0000256" key="9">
    <source>
        <dbReference type="HAMAP-Rule" id="MF_00236"/>
    </source>
</evidence>
<keyword evidence="8 9" id="KW-0472">Membrane</keyword>
<dbReference type="AlphaFoldDB" id="A0A2T4UJ47"/>
<dbReference type="GO" id="GO:0043953">
    <property type="term" value="P:protein transport by the Tat complex"/>
    <property type="evidence" value="ECO:0007669"/>
    <property type="project" value="UniProtKB-UniRule"/>
</dbReference>
<feature type="compositionally biased region" description="Basic and acidic residues" evidence="10">
    <location>
        <begin position="37"/>
        <end position="56"/>
    </location>
</feature>
<comment type="function">
    <text evidence="9">Part of the twin-arginine translocation (Tat) system that transports large folded proteins containing a characteristic twin-arginine motif in their signal peptide across membranes. TatA could form the protein-conducting channel of the Tat system.</text>
</comment>
<comment type="subunit">
    <text evidence="9">The Tat system comprises two distinct complexes: a TatABC complex, containing multiple copies of TatA, TatB and TatC subunits, and a separate TatA complex, containing only TatA subunits. Substrates initially bind to the TatABC complex, which probably triggers association of the separate TatA complex to form the active translocon.</text>
</comment>
<dbReference type="NCBIfam" id="TIGR01411">
    <property type="entry name" value="tatAE"/>
    <property type="match status" value="1"/>
</dbReference>
<evidence type="ECO:0000256" key="2">
    <source>
        <dbReference type="ARBA" id="ARBA00022448"/>
    </source>
</evidence>
<evidence type="ECO:0000256" key="4">
    <source>
        <dbReference type="ARBA" id="ARBA00022692"/>
    </source>
</evidence>
<dbReference type="OrthoDB" id="5245163at2"/>
<keyword evidence="4 9" id="KW-0812">Transmembrane</keyword>
<dbReference type="GO" id="GO:0008320">
    <property type="term" value="F:protein transmembrane transporter activity"/>
    <property type="evidence" value="ECO:0007669"/>
    <property type="project" value="UniProtKB-UniRule"/>
</dbReference>
<evidence type="ECO:0000256" key="1">
    <source>
        <dbReference type="ARBA" id="ARBA00004162"/>
    </source>
</evidence>
<dbReference type="InterPro" id="IPR003369">
    <property type="entry name" value="TatA/B/E"/>
</dbReference>